<keyword evidence="2" id="KW-1185">Reference proteome</keyword>
<accession>A0ACC0VP89</accession>
<dbReference type="EMBL" id="CM047587">
    <property type="protein sequence ID" value="KAI9907693.1"/>
    <property type="molecule type" value="Genomic_DNA"/>
</dbReference>
<name>A0ACC0VP89_9STRA</name>
<sequence length="342" mass="39648">MLVRQGTNTIIETDARELEEEGRDTCPVLGEQEIPDTRHGIRDVRRIDYSGSSPKRNFAQRIQSRKNRFIQRMLVACHLADPSRDLTFKQEQASNSLAIEKLIAIRRSIFAHSQCVVSKCRIIGVFRNFTVLRAYDADYLQTYQQQSPGLPEVQPFLTMTHNMHWLTWLEKDQVEKVILTRIDHEIAERERIHSLIEERAKLVLDVEYAKRMVNDVFLIKIGQFPTQLFFTLVGSGATERKFQPYWRLPASGTPPLSQYSSLMSFVSRWALLICIFQQLQTAQHECKQATRFILDQLKIVCPHRDSDVPKLLQEVTLCICEQFHAALLDVLVLLFTQTSMQN</sequence>
<reference evidence="1 2" key="1">
    <citation type="journal article" date="2022" name="bioRxiv">
        <title>The genome of the oomycete Peronosclerospora sorghi, a cosmopolitan pathogen of maize and sorghum, is inflated with dispersed pseudogenes.</title>
        <authorList>
            <person name="Fletcher K."/>
            <person name="Martin F."/>
            <person name="Isakeit T."/>
            <person name="Cavanaugh K."/>
            <person name="Magill C."/>
            <person name="Michelmore R."/>
        </authorList>
    </citation>
    <scope>NUCLEOTIDE SEQUENCE [LARGE SCALE GENOMIC DNA]</scope>
    <source>
        <strain evidence="1">P6</strain>
    </source>
</reference>
<protein>
    <submittedName>
        <fullName evidence="1">Uncharacterized protein</fullName>
    </submittedName>
</protein>
<dbReference type="Proteomes" id="UP001163321">
    <property type="component" value="Chromosome 8"/>
</dbReference>
<evidence type="ECO:0000313" key="2">
    <source>
        <dbReference type="Proteomes" id="UP001163321"/>
    </source>
</evidence>
<organism evidence="1 2">
    <name type="scientific">Peronosclerospora sorghi</name>
    <dbReference type="NCBI Taxonomy" id="230839"/>
    <lineage>
        <taxon>Eukaryota</taxon>
        <taxon>Sar</taxon>
        <taxon>Stramenopiles</taxon>
        <taxon>Oomycota</taxon>
        <taxon>Peronosporomycetes</taxon>
        <taxon>Peronosporales</taxon>
        <taxon>Peronosporaceae</taxon>
        <taxon>Peronosclerospora</taxon>
    </lineage>
</organism>
<evidence type="ECO:0000313" key="1">
    <source>
        <dbReference type="EMBL" id="KAI9907693.1"/>
    </source>
</evidence>
<gene>
    <name evidence="1" type="ORF">PsorP6_004598</name>
</gene>
<comment type="caution">
    <text evidence="1">The sequence shown here is derived from an EMBL/GenBank/DDBJ whole genome shotgun (WGS) entry which is preliminary data.</text>
</comment>
<proteinExistence type="predicted"/>